<dbReference type="Proteomes" id="UP000191901">
    <property type="component" value="Chromosome"/>
</dbReference>
<dbReference type="InterPro" id="IPR025132">
    <property type="entry name" value="DUF4058"/>
</dbReference>
<dbReference type="Pfam" id="PF13267">
    <property type="entry name" value="DUF4058"/>
    <property type="match status" value="1"/>
</dbReference>
<name>A0A1Z3HTS2_9CYAN</name>
<keyword evidence="2" id="KW-1185">Reference proteome</keyword>
<proteinExistence type="predicted"/>
<reference evidence="1 2" key="1">
    <citation type="journal article" date="2016" name="Biochim. Biophys. Acta">
        <title>Characterization of red-shifted phycobilisomes isolated from the chlorophyll f-containing cyanobacterium Halomicronema hongdechloris.</title>
        <authorList>
            <person name="Li Y."/>
            <person name="Lin Y."/>
            <person name="Garvey C.J."/>
            <person name="Birch D."/>
            <person name="Corkery R.W."/>
            <person name="Loughlin P.C."/>
            <person name="Scheer H."/>
            <person name="Willows R.D."/>
            <person name="Chen M."/>
        </authorList>
    </citation>
    <scope>NUCLEOTIDE SEQUENCE [LARGE SCALE GENOMIC DNA]</scope>
    <source>
        <strain evidence="1 2">C2206</strain>
    </source>
</reference>
<dbReference type="AlphaFoldDB" id="A0A1Z3HTS2"/>
<evidence type="ECO:0000313" key="1">
    <source>
        <dbReference type="EMBL" id="ASC73662.1"/>
    </source>
</evidence>
<dbReference type="RefSeq" id="WP_088431080.1">
    <property type="nucleotide sequence ID" value="NZ_CP021983.2"/>
</dbReference>
<dbReference type="KEGG" id="hhg:XM38_046340"/>
<gene>
    <name evidence="1" type="ORF">XM38_046340</name>
</gene>
<evidence type="ECO:0000313" key="2">
    <source>
        <dbReference type="Proteomes" id="UP000191901"/>
    </source>
</evidence>
<accession>A0A1Z3HTS2</accession>
<protein>
    <recommendedName>
        <fullName evidence="3">DUF4058 domain-containing protein</fullName>
    </recommendedName>
</protein>
<organism evidence="1 2">
    <name type="scientific">Halomicronema hongdechloris C2206</name>
    <dbReference type="NCBI Taxonomy" id="1641165"/>
    <lineage>
        <taxon>Bacteria</taxon>
        <taxon>Bacillati</taxon>
        <taxon>Cyanobacteriota</taxon>
        <taxon>Cyanophyceae</taxon>
        <taxon>Nodosilineales</taxon>
        <taxon>Nodosilineaceae</taxon>
        <taxon>Halomicronema</taxon>
    </lineage>
</organism>
<sequence>MYNPFPGMNPYLEQPGLWPQVHNRLMVAIADEITPQVAPKYRVSIEERIYTTTEVMPFMGIADVSVTHRREAEPVVQRATTQVAVPRRVKVPLPVEVTERFLEVRLVQTNEVACVIEVLSPSNKRSGEGREAYETKRRKILGSATNLVEIDLLRGGTAMTLMDPAQKPYSILVSASIERPDAELYEFDLRTAMPTFPVPLQPQELIPTVNLQKVFNDVYDRARFDLVIDYEQPVQPQLLLYGIDDVSG</sequence>
<evidence type="ECO:0008006" key="3">
    <source>
        <dbReference type="Google" id="ProtNLM"/>
    </source>
</evidence>
<dbReference type="OrthoDB" id="517639at2"/>
<dbReference type="EMBL" id="CP021983">
    <property type="protein sequence ID" value="ASC73662.1"/>
    <property type="molecule type" value="Genomic_DNA"/>
</dbReference>